<name>A0A4Y7KJE2_PAPSO</name>
<dbReference type="EMBL" id="CM010722">
    <property type="protein sequence ID" value="RZC72502.1"/>
    <property type="molecule type" value="Genomic_DNA"/>
</dbReference>
<proteinExistence type="predicted"/>
<gene>
    <name evidence="1" type="ORF">C5167_047984</name>
</gene>
<protein>
    <submittedName>
        <fullName evidence="1">Uncharacterized protein</fullName>
    </submittedName>
</protein>
<evidence type="ECO:0000313" key="2">
    <source>
        <dbReference type="Proteomes" id="UP000316621"/>
    </source>
</evidence>
<sequence>MGSFHRNLRGFEVSGSDIVWNELMNRLQEAGAKILHVRVPVYKRGKWLGMVTSDYNLLLPSELRLCSLCPLNCA</sequence>
<accession>A0A4Y7KJE2</accession>
<dbReference type="AlphaFoldDB" id="A0A4Y7KJE2"/>
<dbReference type="Gramene" id="RZC72502">
    <property type="protein sequence ID" value="RZC72502"/>
    <property type="gene ID" value="C5167_047984"/>
</dbReference>
<organism evidence="1 2">
    <name type="scientific">Papaver somniferum</name>
    <name type="common">Opium poppy</name>
    <dbReference type="NCBI Taxonomy" id="3469"/>
    <lineage>
        <taxon>Eukaryota</taxon>
        <taxon>Viridiplantae</taxon>
        <taxon>Streptophyta</taxon>
        <taxon>Embryophyta</taxon>
        <taxon>Tracheophyta</taxon>
        <taxon>Spermatophyta</taxon>
        <taxon>Magnoliopsida</taxon>
        <taxon>Ranunculales</taxon>
        <taxon>Papaveraceae</taxon>
        <taxon>Papaveroideae</taxon>
        <taxon>Papaver</taxon>
    </lineage>
</organism>
<dbReference type="Proteomes" id="UP000316621">
    <property type="component" value="Chromosome 8"/>
</dbReference>
<evidence type="ECO:0000313" key="1">
    <source>
        <dbReference type="EMBL" id="RZC72502.1"/>
    </source>
</evidence>
<reference evidence="1 2" key="1">
    <citation type="journal article" date="2018" name="Science">
        <title>The opium poppy genome and morphinan production.</title>
        <authorList>
            <person name="Guo L."/>
            <person name="Winzer T."/>
            <person name="Yang X."/>
            <person name="Li Y."/>
            <person name="Ning Z."/>
            <person name="He Z."/>
            <person name="Teodor R."/>
            <person name="Lu Y."/>
            <person name="Bowser T.A."/>
            <person name="Graham I.A."/>
            <person name="Ye K."/>
        </authorList>
    </citation>
    <scope>NUCLEOTIDE SEQUENCE [LARGE SCALE GENOMIC DNA]</scope>
    <source>
        <strain evidence="2">cv. HN1</strain>
        <tissue evidence="1">Leaves</tissue>
    </source>
</reference>
<keyword evidence="2" id="KW-1185">Reference proteome</keyword>